<evidence type="ECO:0000256" key="1">
    <source>
        <dbReference type="ARBA" id="ARBA00022574"/>
    </source>
</evidence>
<dbReference type="VEuPathDB" id="FungiDB:TSTA_054610"/>
<dbReference type="AlphaFoldDB" id="B8MR56"/>
<dbReference type="InterPro" id="IPR019775">
    <property type="entry name" value="WD40_repeat_CS"/>
</dbReference>
<dbReference type="PROSITE" id="PS00678">
    <property type="entry name" value="WD_REPEATS_1"/>
    <property type="match status" value="1"/>
</dbReference>
<keyword evidence="6" id="KW-1185">Reference proteome</keyword>
<dbReference type="HOGENOM" id="CLU_014033_2_0_1"/>
<dbReference type="InterPro" id="IPR036322">
    <property type="entry name" value="WD40_repeat_dom_sf"/>
</dbReference>
<dbReference type="SUPFAM" id="SSF50978">
    <property type="entry name" value="WD40 repeat-like"/>
    <property type="match status" value="1"/>
</dbReference>
<dbReference type="PANTHER" id="PTHR16017">
    <property type="entry name" value="GASTRULATION DEFECTIVE PROTEIN 1-RELATED"/>
    <property type="match status" value="1"/>
</dbReference>
<dbReference type="SMART" id="SM00320">
    <property type="entry name" value="WD40"/>
    <property type="match status" value="6"/>
</dbReference>
<dbReference type="STRING" id="441959.B8MR56"/>
<evidence type="ECO:0000256" key="3">
    <source>
        <dbReference type="PROSITE-ProRule" id="PRU00221"/>
    </source>
</evidence>
<organism evidence="5 6">
    <name type="scientific">Talaromyces stipitatus (strain ATCC 10500 / CBS 375.48 / QM 6759 / NRRL 1006)</name>
    <name type="common">Penicillium stipitatum</name>
    <dbReference type="NCBI Taxonomy" id="441959"/>
    <lineage>
        <taxon>Eukaryota</taxon>
        <taxon>Fungi</taxon>
        <taxon>Dikarya</taxon>
        <taxon>Ascomycota</taxon>
        <taxon>Pezizomycotina</taxon>
        <taxon>Eurotiomycetes</taxon>
        <taxon>Eurotiomycetidae</taxon>
        <taxon>Eurotiales</taxon>
        <taxon>Trichocomaceae</taxon>
        <taxon>Talaromyces</taxon>
        <taxon>Talaromyces sect. Talaromyces</taxon>
    </lineage>
</organism>
<feature type="repeat" description="WD" evidence="3">
    <location>
        <begin position="321"/>
        <end position="352"/>
    </location>
</feature>
<proteinExistence type="predicted"/>
<dbReference type="RefSeq" id="XP_002487062.1">
    <property type="nucleotide sequence ID" value="XM_002487017.1"/>
</dbReference>
<evidence type="ECO:0000256" key="4">
    <source>
        <dbReference type="SAM" id="MobiDB-lite"/>
    </source>
</evidence>
<dbReference type="InterPro" id="IPR051858">
    <property type="entry name" value="WD_repeat_GAD-1"/>
</dbReference>
<feature type="region of interest" description="Disordered" evidence="4">
    <location>
        <begin position="499"/>
        <end position="527"/>
    </location>
</feature>
<dbReference type="GeneID" id="8100399"/>
<evidence type="ECO:0000313" key="5">
    <source>
        <dbReference type="EMBL" id="EED12951.1"/>
    </source>
</evidence>
<dbReference type="GO" id="GO:0035861">
    <property type="term" value="C:site of double-strand break"/>
    <property type="evidence" value="ECO:0007669"/>
    <property type="project" value="EnsemblFungi"/>
</dbReference>
<dbReference type="Pfam" id="PF00400">
    <property type="entry name" value="WD40"/>
    <property type="match status" value="3"/>
</dbReference>
<dbReference type="InterPro" id="IPR001680">
    <property type="entry name" value="WD40_rpt"/>
</dbReference>
<dbReference type="PROSITE" id="PS50294">
    <property type="entry name" value="WD_REPEATS_REGION"/>
    <property type="match status" value="1"/>
</dbReference>
<gene>
    <name evidence="5" type="ORF">TSTA_054610</name>
</gene>
<dbReference type="GO" id="GO:0005634">
    <property type="term" value="C:nucleus"/>
    <property type="evidence" value="ECO:0007669"/>
    <property type="project" value="EnsemblFungi"/>
</dbReference>
<keyword evidence="2" id="KW-0677">Repeat</keyword>
<accession>B8MR56</accession>
<dbReference type="FunFam" id="2.130.10.10:FF:000868">
    <property type="entry name" value="WD repeat protein"/>
    <property type="match status" value="1"/>
</dbReference>
<feature type="region of interest" description="Disordered" evidence="4">
    <location>
        <begin position="569"/>
        <end position="590"/>
    </location>
</feature>
<dbReference type="PhylomeDB" id="B8MR56"/>
<dbReference type="PROSITE" id="PS50082">
    <property type="entry name" value="WD_REPEATS_2"/>
    <property type="match status" value="2"/>
</dbReference>
<keyword evidence="1 3" id="KW-0853">WD repeat</keyword>
<evidence type="ECO:0000313" key="6">
    <source>
        <dbReference type="Proteomes" id="UP000001745"/>
    </source>
</evidence>
<sequence>MDDFDEEAFKKFFPRSFGKQEKKADLSTQFERSKRADIKAKLDDEGAGATGSQALTDDGGDKDKKEEVERDDSDDDDDDSDDDEDEDEFPVSHELVFKTHERPVTTLSVDLPGSRFVSGSADCTLKFHDFASMTPSTLRAFKSVDPSAKKNSAAQETHTVHYVAFNPISPSQMLVIPATPQPKILDRDGNVLTEFVKGDMYLRDMHNTKGHVSEVTSGAWSPTDYNLCATAGTDSTVRIWDVNVGRSQKEVIAYKSRAAGSAGRTKITAVAWASPRQGGPNVLVATGLDGSLVMWSGDGPYTRPAAEVRDAHTRDTWTSGLDVSADGRLVVTRGGDDTIKLWDTRKFKQPITAVTHQSTSSHYPTSNIKFSPTGTNIITGSETGHLYILNPATLKPELVSPVTPGSPVITVLWHEKLNQILTGSANAETHVLYNPTMSSKGAVLIMSKAPKRRHIDDNPTLTTDITEGFSGDSMVVGANGLPQAAANSWSVRHPTVGLTVSGRPRDPRRPHLPAQTPFAKSQPDEKHIRESIPLSSMRDEDPREALLKYAEKAEKDPIFTKAWQKTQPKTIYAEISDEEEERPEKKKIRR</sequence>
<dbReference type="EMBL" id="EQ962659">
    <property type="protein sequence ID" value="EED12951.1"/>
    <property type="molecule type" value="Genomic_DNA"/>
</dbReference>
<name>B8MR56_TALSN</name>
<dbReference type="Gene3D" id="2.130.10.10">
    <property type="entry name" value="YVTN repeat-like/Quinoprotein amine dehydrogenase"/>
    <property type="match status" value="2"/>
</dbReference>
<feature type="compositionally biased region" description="Basic and acidic residues" evidence="4">
    <location>
        <begin position="18"/>
        <end position="44"/>
    </location>
</feature>
<dbReference type="InParanoid" id="B8MR56"/>
<protein>
    <submittedName>
        <fullName evidence="5">WD repeat protein</fullName>
    </submittedName>
</protein>
<evidence type="ECO:0000256" key="2">
    <source>
        <dbReference type="ARBA" id="ARBA00022737"/>
    </source>
</evidence>
<dbReference type="PANTHER" id="PTHR16017:SF0">
    <property type="entry name" value="WD REPEAT-CONTAINING PROTEIN 70"/>
    <property type="match status" value="1"/>
</dbReference>
<dbReference type="GO" id="GO:0080008">
    <property type="term" value="C:Cul4-RING E3 ubiquitin ligase complex"/>
    <property type="evidence" value="ECO:0007669"/>
    <property type="project" value="EnsemblFungi"/>
</dbReference>
<feature type="region of interest" description="Disordered" evidence="4">
    <location>
        <begin position="18"/>
        <end position="96"/>
    </location>
</feature>
<dbReference type="Proteomes" id="UP000001745">
    <property type="component" value="Unassembled WGS sequence"/>
</dbReference>
<feature type="compositionally biased region" description="Acidic residues" evidence="4">
    <location>
        <begin position="69"/>
        <end position="89"/>
    </location>
</feature>
<dbReference type="eggNOG" id="KOG0772">
    <property type="taxonomic scope" value="Eukaryota"/>
</dbReference>
<dbReference type="InterPro" id="IPR015943">
    <property type="entry name" value="WD40/YVTN_repeat-like_dom_sf"/>
</dbReference>
<dbReference type="GO" id="GO:0000724">
    <property type="term" value="P:double-strand break repair via homologous recombination"/>
    <property type="evidence" value="ECO:0007669"/>
    <property type="project" value="EnsemblFungi"/>
</dbReference>
<dbReference type="FunFam" id="2.130.10.10:FF:001035">
    <property type="entry name" value="Putative WD repeat protein"/>
    <property type="match status" value="1"/>
</dbReference>
<dbReference type="OMA" id="KGDQYIT"/>
<reference evidence="6" key="1">
    <citation type="journal article" date="2015" name="Genome Announc.">
        <title>Genome sequence of the AIDS-associated pathogen Penicillium marneffei (ATCC18224) and its near taxonomic relative Talaromyces stipitatus (ATCC10500).</title>
        <authorList>
            <person name="Nierman W.C."/>
            <person name="Fedorova-Abrams N.D."/>
            <person name="Andrianopoulos A."/>
        </authorList>
    </citation>
    <scope>NUCLEOTIDE SEQUENCE [LARGE SCALE GENOMIC DNA]</scope>
    <source>
        <strain evidence="6">ATCC 10500 / CBS 375.48 / QM 6759 / NRRL 1006</strain>
    </source>
</reference>
<feature type="compositionally biased region" description="Basic and acidic residues" evidence="4">
    <location>
        <begin position="59"/>
        <end position="68"/>
    </location>
</feature>
<dbReference type="OrthoDB" id="10264376at2759"/>
<feature type="repeat" description="WD" evidence="3">
    <location>
        <begin position="208"/>
        <end position="250"/>
    </location>
</feature>